<keyword evidence="7" id="KW-0675">Receptor</keyword>
<feature type="domain" description="TonB-dependent receptor plug" evidence="6">
    <location>
        <begin position="58"/>
        <end position="159"/>
    </location>
</feature>
<evidence type="ECO:0000313" key="8">
    <source>
        <dbReference type="Proteomes" id="UP001177769"/>
    </source>
</evidence>
<dbReference type="SUPFAM" id="SSF56935">
    <property type="entry name" value="Porins"/>
    <property type="match status" value="1"/>
</dbReference>
<evidence type="ECO:0000313" key="7">
    <source>
        <dbReference type="EMBL" id="WIT10516.1"/>
    </source>
</evidence>
<evidence type="ECO:0000256" key="4">
    <source>
        <dbReference type="ARBA" id="ARBA00023237"/>
    </source>
</evidence>
<organism evidence="7 8">
    <name type="scientific">Paucibacter sediminis</name>
    <dbReference type="NCBI Taxonomy" id="3019553"/>
    <lineage>
        <taxon>Bacteria</taxon>
        <taxon>Pseudomonadati</taxon>
        <taxon>Pseudomonadota</taxon>
        <taxon>Betaproteobacteria</taxon>
        <taxon>Burkholderiales</taxon>
        <taxon>Sphaerotilaceae</taxon>
        <taxon>Roseateles</taxon>
    </lineage>
</organism>
<evidence type="ECO:0000256" key="1">
    <source>
        <dbReference type="ARBA" id="ARBA00004442"/>
    </source>
</evidence>
<dbReference type="NCBIfam" id="TIGR01782">
    <property type="entry name" value="TonB-Xanth-Caul"/>
    <property type="match status" value="1"/>
</dbReference>
<keyword evidence="4" id="KW-0998">Cell outer membrane</keyword>
<proteinExistence type="inferred from homology"/>
<name>A0AA95NGM9_9BURK</name>
<dbReference type="GO" id="GO:0009279">
    <property type="term" value="C:cell outer membrane"/>
    <property type="evidence" value="ECO:0007669"/>
    <property type="project" value="UniProtKB-SubCell"/>
</dbReference>
<dbReference type="EMBL" id="CP116346">
    <property type="protein sequence ID" value="WIT10516.1"/>
    <property type="molecule type" value="Genomic_DNA"/>
</dbReference>
<evidence type="ECO:0000256" key="5">
    <source>
        <dbReference type="SAM" id="SignalP"/>
    </source>
</evidence>
<dbReference type="Pfam" id="PF07715">
    <property type="entry name" value="Plug"/>
    <property type="match status" value="1"/>
</dbReference>
<dbReference type="Gene3D" id="2.170.130.10">
    <property type="entry name" value="TonB-dependent receptor, plug domain"/>
    <property type="match status" value="1"/>
</dbReference>
<dbReference type="CDD" id="cd01347">
    <property type="entry name" value="ligand_gated_channel"/>
    <property type="match status" value="1"/>
</dbReference>
<dbReference type="PANTHER" id="PTHR40980">
    <property type="entry name" value="PLUG DOMAIN-CONTAINING PROTEIN"/>
    <property type="match status" value="1"/>
</dbReference>
<comment type="similarity">
    <text evidence="2">Belongs to the TonB-dependent receptor family.</text>
</comment>
<comment type="subcellular location">
    <subcellularLocation>
        <location evidence="1">Cell outer membrane</location>
    </subcellularLocation>
</comment>
<feature type="chain" id="PRO_5041736062" evidence="5">
    <location>
        <begin position="33"/>
        <end position="931"/>
    </location>
</feature>
<keyword evidence="8" id="KW-1185">Reference proteome</keyword>
<accession>A0AA95NGM9</accession>
<gene>
    <name evidence="7" type="ORF">PFX98_16560</name>
</gene>
<keyword evidence="5" id="KW-0732">Signal</keyword>
<evidence type="ECO:0000256" key="3">
    <source>
        <dbReference type="ARBA" id="ARBA00023136"/>
    </source>
</evidence>
<dbReference type="PANTHER" id="PTHR40980:SF3">
    <property type="entry name" value="TONB-DEPENDENT RECEPTOR-LIKE BETA-BARREL DOMAIN-CONTAINING PROTEIN"/>
    <property type="match status" value="1"/>
</dbReference>
<feature type="signal peptide" evidence="5">
    <location>
        <begin position="1"/>
        <end position="32"/>
    </location>
</feature>
<keyword evidence="3" id="KW-0472">Membrane</keyword>
<sequence length="931" mass="99269">MKSSQTKRELFRVNPVTAGCLVLMIAAGGAQAQTTDKLDTVVVTGIRKGIEDAISVKKQSDSIVEAISAEDIGKLPDASVAESISRLPGVTAQRSAVTGRASQVSVRGMSPDFNGGLLNGREQASTGSSRGVEFDQYPAELLGSVVVYKTPDASLMGQGLSSTIDQQTVRPLSFAKRTTAINYRKEHTTKAEDQPGFGTGSGDRASLSYIDQFADRTVGVALGLTKSKSKGGGRPNFNTWGGWVADVDYNGGKVKTPGGFTTDIESTDFDRTGAMAVLQYKPNKDFETILDAFWSKGNFSVKKRGLEGPVGGLSAGANDTGGTLVNATVSGGVATAGTFTNWKGVIRNHNEDYTDELKSVGWANNLKAGGWTLKSDLSYSDVKKVSERFETTAGLPGNTTNVKDTLSYTGFDGKNLADVKYTSGLNYADPSIIKLTDVQGWAGANGVQDGYYANPVTTDKIKSLRLSGKRDVELGPLVAFDIGANYTDRSKERITREGALVILGGLNADGSVKNRLISADMPNPSTGVGGLTGIPTLNWNPAGSVGSVYQLNAWSDHDIVGKSWGVEEKVTTAYFKGDIDTTVGSLPVRGNIGLQVQNTRQTATGFKVEQATCDGGTHQCQYSGVSATHSFNDVLPNLNLSADLGSDQVVRFGVGRVLARPNMEDMKGTIDFSLKSDVTPARLNGSGGNPYLEPFRADALDLSYEKYFGKKGYISVAGFAKKLKTYILKVDQVFDFASYLTPGSTLPPSGSTVGFLSRPFNGSGGNIHGVELAVNVPLNMVFDALDGFGVMVNYSNTSSSLKLPAAAFQTQNVNIPSIPLPGLSKQVTNLRAYYEKHGFQIAVAARKRSDFLGSISDYQDKTQLVFIKGDTQVDLQASYEFNDGYLKGLSVLAQAGNLTNSELAYYDAANGNTTDRKKFGKTYMLGLNYKF</sequence>
<dbReference type="InterPro" id="IPR012910">
    <property type="entry name" value="Plug_dom"/>
</dbReference>
<dbReference type="KEGG" id="pais:PFX98_16560"/>
<dbReference type="InterPro" id="IPR037066">
    <property type="entry name" value="Plug_dom_sf"/>
</dbReference>
<protein>
    <submittedName>
        <fullName evidence="7">TonB-dependent receptor</fullName>
    </submittedName>
</protein>
<dbReference type="Proteomes" id="UP001177769">
    <property type="component" value="Chromosome"/>
</dbReference>
<reference evidence="7" key="1">
    <citation type="submission" date="2023-01" db="EMBL/GenBank/DDBJ databases">
        <title>Whole genome sequence of Paucibacter sp. S2-9 isolated from pond sediment.</title>
        <authorList>
            <person name="Jung J.Y."/>
        </authorList>
    </citation>
    <scope>NUCLEOTIDE SEQUENCE</scope>
    <source>
        <strain evidence="7">S2-9</strain>
    </source>
</reference>
<dbReference type="InterPro" id="IPR010104">
    <property type="entry name" value="TonB_rcpt_bac"/>
</dbReference>
<evidence type="ECO:0000259" key="6">
    <source>
        <dbReference type="Pfam" id="PF07715"/>
    </source>
</evidence>
<dbReference type="Gene3D" id="2.40.170.20">
    <property type="entry name" value="TonB-dependent receptor, beta-barrel domain"/>
    <property type="match status" value="1"/>
</dbReference>
<dbReference type="AlphaFoldDB" id="A0AA95NGM9"/>
<dbReference type="InterPro" id="IPR036942">
    <property type="entry name" value="Beta-barrel_TonB_sf"/>
</dbReference>
<evidence type="ECO:0000256" key="2">
    <source>
        <dbReference type="ARBA" id="ARBA00009810"/>
    </source>
</evidence>
<dbReference type="RefSeq" id="WP_285231589.1">
    <property type="nucleotide sequence ID" value="NZ_CP116346.1"/>
</dbReference>